<sequence>MGLCKCPKRQVTNQFCFEHRVNVCEHCMVQSHPKCIVQSYLQWLRDSDYVSNCTLCSTGLEEGECVRLVCYHVFHWDCLNARQGALPANTAPRGHQCPVCDTEIFPTSNLVSPIAEALKQKLSQANWGRNGLGLALLSDESASNPKILSNVSSSIPPGMTKVHHSNQNSSNSSVERSKANNGGVFANTTMKNDSPHSVLLMDAFNPPSGNDIHASSRRPLLPRQSPIGGSDRDENKYARRTPAEIFSRWSRRFYAPSSRPPWRRTWFLVLSGVLAFVVLIYLMAVFGRGGSQDSMDSGWENPNPQPQKILHYE</sequence>
<evidence type="ECO:0000256" key="3">
    <source>
        <dbReference type="ARBA" id="ARBA00013701"/>
    </source>
</evidence>
<dbReference type="SMART" id="SM00184">
    <property type="entry name" value="RING"/>
    <property type="match status" value="1"/>
</dbReference>
<evidence type="ECO:0000256" key="8">
    <source>
        <dbReference type="ARBA" id="ARBA00022989"/>
    </source>
</evidence>
<dbReference type="AlphaFoldDB" id="A0A1I8P3F9"/>
<comment type="subcellular location">
    <subcellularLocation>
        <location evidence="1 11">Membrane</location>
        <topology evidence="1 11">Single-pass membrane protein</topology>
    </subcellularLocation>
</comment>
<dbReference type="Proteomes" id="UP000095300">
    <property type="component" value="Unassembled WGS sequence"/>
</dbReference>
<protein>
    <recommendedName>
        <fullName evidence="3 11">Zinc finger protein-like 1 homolog</fullName>
    </recommendedName>
</protein>
<name>A0A1I8P3F9_STOCA</name>
<evidence type="ECO:0000256" key="4">
    <source>
        <dbReference type="ARBA" id="ARBA00022692"/>
    </source>
</evidence>
<dbReference type="GO" id="GO:0008270">
    <property type="term" value="F:zinc ion binding"/>
    <property type="evidence" value="ECO:0007669"/>
    <property type="project" value="UniProtKB-UniRule"/>
</dbReference>
<dbReference type="Pfam" id="PF25998">
    <property type="entry name" value="U-box_ZFPL1"/>
    <property type="match status" value="1"/>
</dbReference>
<feature type="region of interest" description="Disordered" evidence="12">
    <location>
        <begin position="154"/>
        <end position="188"/>
    </location>
</feature>
<evidence type="ECO:0000256" key="11">
    <source>
        <dbReference type="RuleBase" id="RU369078"/>
    </source>
</evidence>
<keyword evidence="15" id="KW-1185">Reference proteome</keyword>
<evidence type="ECO:0000256" key="12">
    <source>
        <dbReference type="SAM" id="MobiDB-lite"/>
    </source>
</evidence>
<accession>A0A1I8P3F9</accession>
<evidence type="ECO:0000256" key="7">
    <source>
        <dbReference type="ARBA" id="ARBA00022833"/>
    </source>
</evidence>
<dbReference type="InterPro" id="IPR001841">
    <property type="entry name" value="Znf_RING"/>
</dbReference>
<feature type="region of interest" description="Disordered" evidence="12">
    <location>
        <begin position="210"/>
        <end position="239"/>
    </location>
</feature>
<dbReference type="CDD" id="cd16487">
    <property type="entry name" value="mRING-H2-C3DHC3_ZFPL1"/>
    <property type="match status" value="1"/>
</dbReference>
<dbReference type="OrthoDB" id="1916590at2759"/>
<dbReference type="GO" id="GO:0005794">
    <property type="term" value="C:Golgi apparatus"/>
    <property type="evidence" value="ECO:0007669"/>
    <property type="project" value="TreeGrafter"/>
</dbReference>
<keyword evidence="6 10" id="KW-0863">Zinc-finger</keyword>
<keyword evidence="9 11" id="KW-0472">Membrane</keyword>
<proteinExistence type="inferred from homology"/>
<dbReference type="SUPFAM" id="SSF57850">
    <property type="entry name" value="RING/U-box"/>
    <property type="match status" value="1"/>
</dbReference>
<feature type="region of interest" description="Disordered" evidence="12">
    <location>
        <begin position="293"/>
        <end position="313"/>
    </location>
</feature>
<dbReference type="InterPro" id="IPR058730">
    <property type="entry name" value="U-box_ZFPL1-like"/>
</dbReference>
<dbReference type="PANTHER" id="PTHR12981">
    <property type="entry name" value="ZINC FINGER PROTEIN-LIKE 1"/>
    <property type="match status" value="1"/>
</dbReference>
<evidence type="ECO:0000256" key="6">
    <source>
        <dbReference type="ARBA" id="ARBA00022771"/>
    </source>
</evidence>
<feature type="domain" description="RING-type" evidence="13">
    <location>
        <begin position="53"/>
        <end position="101"/>
    </location>
</feature>
<evidence type="ECO:0000256" key="2">
    <source>
        <dbReference type="ARBA" id="ARBA00005561"/>
    </source>
</evidence>
<evidence type="ECO:0000256" key="9">
    <source>
        <dbReference type="ARBA" id="ARBA00023136"/>
    </source>
</evidence>
<dbReference type="Gene3D" id="3.30.40.10">
    <property type="entry name" value="Zinc/RING finger domain, C3HC4 (zinc finger)"/>
    <property type="match status" value="1"/>
</dbReference>
<keyword evidence="8 11" id="KW-1133">Transmembrane helix</keyword>
<keyword evidence="7 11" id="KW-0862">Zinc</keyword>
<evidence type="ECO:0000256" key="5">
    <source>
        <dbReference type="ARBA" id="ARBA00022723"/>
    </source>
</evidence>
<dbReference type="VEuPathDB" id="VectorBase:SCAU004467"/>
<evidence type="ECO:0000259" key="13">
    <source>
        <dbReference type="PROSITE" id="PS50089"/>
    </source>
</evidence>
<dbReference type="KEGG" id="scac:106096246"/>
<dbReference type="InterPro" id="IPR058731">
    <property type="entry name" value="Znf-B_box_ZFPL1-like"/>
</dbReference>
<gene>
    <name evidence="14" type="primary">106096246</name>
</gene>
<dbReference type="PROSITE" id="PS50089">
    <property type="entry name" value="ZF_RING_2"/>
    <property type="match status" value="1"/>
</dbReference>
<feature type="transmembrane region" description="Helical" evidence="11">
    <location>
        <begin position="266"/>
        <end position="286"/>
    </location>
</feature>
<evidence type="ECO:0000256" key="1">
    <source>
        <dbReference type="ARBA" id="ARBA00004167"/>
    </source>
</evidence>
<dbReference type="Pfam" id="PF25993">
    <property type="entry name" value="zf-B_box_ZFPL1"/>
    <property type="match status" value="1"/>
</dbReference>
<keyword evidence="4 11" id="KW-0812">Transmembrane</keyword>
<keyword evidence="5 11" id="KW-0479">Metal-binding</keyword>
<organism evidence="14 15">
    <name type="scientific">Stomoxys calcitrans</name>
    <name type="common">Stable fly</name>
    <name type="synonym">Conops calcitrans</name>
    <dbReference type="NCBI Taxonomy" id="35570"/>
    <lineage>
        <taxon>Eukaryota</taxon>
        <taxon>Metazoa</taxon>
        <taxon>Ecdysozoa</taxon>
        <taxon>Arthropoda</taxon>
        <taxon>Hexapoda</taxon>
        <taxon>Insecta</taxon>
        <taxon>Pterygota</taxon>
        <taxon>Neoptera</taxon>
        <taxon>Endopterygota</taxon>
        <taxon>Diptera</taxon>
        <taxon>Brachycera</taxon>
        <taxon>Muscomorpha</taxon>
        <taxon>Muscoidea</taxon>
        <taxon>Muscidae</taxon>
        <taxon>Stomoxys</taxon>
    </lineage>
</organism>
<evidence type="ECO:0000256" key="10">
    <source>
        <dbReference type="PROSITE-ProRule" id="PRU00175"/>
    </source>
</evidence>
<dbReference type="GO" id="GO:0016020">
    <property type="term" value="C:membrane"/>
    <property type="evidence" value="ECO:0007669"/>
    <property type="project" value="UniProtKB-SubCell"/>
</dbReference>
<dbReference type="PANTHER" id="PTHR12981:SF0">
    <property type="entry name" value="ZINC FINGER PROTEIN-LIKE 1"/>
    <property type="match status" value="1"/>
</dbReference>
<dbReference type="STRING" id="35570.A0A1I8P3F9"/>
<reference evidence="14" key="1">
    <citation type="submission" date="2020-05" db="UniProtKB">
        <authorList>
            <consortium name="EnsemblMetazoa"/>
        </authorList>
    </citation>
    <scope>IDENTIFICATION</scope>
    <source>
        <strain evidence="14">USDA</strain>
    </source>
</reference>
<evidence type="ECO:0000313" key="15">
    <source>
        <dbReference type="Proteomes" id="UP000095300"/>
    </source>
</evidence>
<dbReference type="EnsemblMetazoa" id="SCAU004467-RA">
    <property type="protein sequence ID" value="SCAU004467-PA"/>
    <property type="gene ID" value="SCAU004467"/>
</dbReference>
<evidence type="ECO:0000313" key="14">
    <source>
        <dbReference type="EnsemblMetazoa" id="SCAU004467-PA"/>
    </source>
</evidence>
<dbReference type="InterPro" id="IPR013083">
    <property type="entry name" value="Znf_RING/FYVE/PHD"/>
</dbReference>
<dbReference type="InterPro" id="IPR039043">
    <property type="entry name" value="ZFPL1"/>
</dbReference>
<comment type="similarity">
    <text evidence="2 11">Belongs to the ZFPL1 family.</text>
</comment>